<dbReference type="GO" id="GO:0030170">
    <property type="term" value="F:pyridoxal phosphate binding"/>
    <property type="evidence" value="ECO:0007669"/>
    <property type="project" value="UniProtKB-UniRule"/>
</dbReference>
<dbReference type="InterPro" id="IPR020622">
    <property type="entry name" value="Ala_racemase_pyridoxalP-BS"/>
</dbReference>
<dbReference type="GO" id="GO:0005829">
    <property type="term" value="C:cytosol"/>
    <property type="evidence" value="ECO:0007669"/>
    <property type="project" value="TreeGrafter"/>
</dbReference>
<comment type="catalytic activity">
    <reaction evidence="1 5">
        <text>L-alanine = D-alanine</text>
        <dbReference type="Rhea" id="RHEA:20249"/>
        <dbReference type="ChEBI" id="CHEBI:57416"/>
        <dbReference type="ChEBI" id="CHEBI:57972"/>
        <dbReference type="EC" id="5.1.1.1"/>
    </reaction>
</comment>
<dbReference type="GO" id="GO:0030632">
    <property type="term" value="P:D-alanine biosynthetic process"/>
    <property type="evidence" value="ECO:0007669"/>
    <property type="project" value="UniProtKB-UniRule"/>
</dbReference>
<dbReference type="InterPro" id="IPR011079">
    <property type="entry name" value="Ala_racemase_C"/>
</dbReference>
<gene>
    <name evidence="10" type="primary">alr</name>
    <name evidence="10" type="ORF">SOCEGT47_064620</name>
</gene>
<feature type="modified residue" description="N6-(pyridoxal phosphate)lysine" evidence="5 6">
    <location>
        <position position="101"/>
    </location>
</feature>
<accession>A0A4P2Q8T3</accession>
<evidence type="ECO:0000256" key="4">
    <source>
        <dbReference type="ARBA" id="ARBA00023235"/>
    </source>
</evidence>
<dbReference type="PROSITE" id="PS00395">
    <property type="entry name" value="ALANINE_RACEMASE"/>
    <property type="match status" value="1"/>
</dbReference>
<evidence type="ECO:0000256" key="2">
    <source>
        <dbReference type="ARBA" id="ARBA00001933"/>
    </source>
</evidence>
<evidence type="ECO:0000259" key="9">
    <source>
        <dbReference type="SMART" id="SM01005"/>
    </source>
</evidence>
<dbReference type="SUPFAM" id="SSF51419">
    <property type="entry name" value="PLP-binding barrel"/>
    <property type="match status" value="1"/>
</dbReference>
<dbReference type="Proteomes" id="UP000295781">
    <property type="component" value="Chromosome"/>
</dbReference>
<dbReference type="HAMAP" id="MF_01201">
    <property type="entry name" value="Ala_racemase"/>
    <property type="match status" value="1"/>
</dbReference>
<dbReference type="Gene3D" id="2.40.37.10">
    <property type="entry name" value="Lyase, Ornithine Decarboxylase, Chain A, domain 1"/>
    <property type="match status" value="1"/>
</dbReference>
<dbReference type="NCBIfam" id="TIGR00492">
    <property type="entry name" value="alr"/>
    <property type="match status" value="1"/>
</dbReference>
<dbReference type="FunFam" id="3.20.20.10:FF:000002">
    <property type="entry name" value="Alanine racemase"/>
    <property type="match status" value="1"/>
</dbReference>
<dbReference type="PANTHER" id="PTHR30511">
    <property type="entry name" value="ALANINE RACEMASE"/>
    <property type="match status" value="1"/>
</dbReference>
<dbReference type="SUPFAM" id="SSF50621">
    <property type="entry name" value="Alanine racemase C-terminal domain-like"/>
    <property type="match status" value="1"/>
</dbReference>
<dbReference type="CDD" id="cd00430">
    <property type="entry name" value="PLPDE_III_AR"/>
    <property type="match status" value="1"/>
</dbReference>
<comment type="pathway">
    <text evidence="5">Amino-acid biosynthesis; D-alanine biosynthesis; D-alanine from L-alanine: step 1/1.</text>
</comment>
<keyword evidence="3 5" id="KW-0663">Pyridoxal phosphate</keyword>
<evidence type="ECO:0000313" key="11">
    <source>
        <dbReference type="Proteomes" id="UP000295781"/>
    </source>
</evidence>
<dbReference type="Pfam" id="PF00842">
    <property type="entry name" value="Ala_racemase_C"/>
    <property type="match status" value="1"/>
</dbReference>
<dbReference type="SMART" id="SM01005">
    <property type="entry name" value="Ala_racemase_C"/>
    <property type="match status" value="1"/>
</dbReference>
<evidence type="ECO:0000313" key="10">
    <source>
        <dbReference type="EMBL" id="AUX25909.1"/>
    </source>
</evidence>
<dbReference type="AlphaFoldDB" id="A0A4P2Q8T3"/>
<name>A0A4P2Q8T3_SORCE</name>
<evidence type="ECO:0000256" key="8">
    <source>
        <dbReference type="SAM" id="MobiDB-lite"/>
    </source>
</evidence>
<proteinExistence type="inferred from homology"/>
<comment type="function">
    <text evidence="5">Catalyzes the interconversion of L-alanine and D-alanine. May also act on other amino acids.</text>
</comment>
<dbReference type="InterPro" id="IPR000821">
    <property type="entry name" value="Ala_racemase"/>
</dbReference>
<dbReference type="EMBL" id="CP012670">
    <property type="protein sequence ID" value="AUX25909.1"/>
    <property type="molecule type" value="Genomic_DNA"/>
</dbReference>
<dbReference type="InterPro" id="IPR009006">
    <property type="entry name" value="Ala_racemase/Decarboxylase_C"/>
</dbReference>
<evidence type="ECO:0000256" key="7">
    <source>
        <dbReference type="PIRSR" id="PIRSR600821-52"/>
    </source>
</evidence>
<dbReference type="Gene3D" id="3.20.20.10">
    <property type="entry name" value="Alanine racemase"/>
    <property type="match status" value="1"/>
</dbReference>
<dbReference type="PANTHER" id="PTHR30511:SF0">
    <property type="entry name" value="ALANINE RACEMASE, CATABOLIC-RELATED"/>
    <property type="match status" value="1"/>
</dbReference>
<organism evidence="10 11">
    <name type="scientific">Sorangium cellulosum</name>
    <name type="common">Polyangium cellulosum</name>
    <dbReference type="NCBI Taxonomy" id="56"/>
    <lineage>
        <taxon>Bacteria</taxon>
        <taxon>Pseudomonadati</taxon>
        <taxon>Myxococcota</taxon>
        <taxon>Polyangia</taxon>
        <taxon>Polyangiales</taxon>
        <taxon>Polyangiaceae</taxon>
        <taxon>Sorangium</taxon>
    </lineage>
</organism>
<feature type="region of interest" description="Disordered" evidence="8">
    <location>
        <begin position="20"/>
        <end position="43"/>
    </location>
</feature>
<dbReference type="InterPro" id="IPR029066">
    <property type="entry name" value="PLP-binding_barrel"/>
</dbReference>
<feature type="active site" description="Proton acceptor; specific for D-alanine" evidence="5">
    <location>
        <position position="101"/>
    </location>
</feature>
<dbReference type="EC" id="5.1.1.1" evidence="5"/>
<feature type="compositionally biased region" description="Polar residues" evidence="8">
    <location>
        <begin position="27"/>
        <end position="40"/>
    </location>
</feature>
<dbReference type="Pfam" id="PF01168">
    <property type="entry name" value="Ala_racemase_N"/>
    <property type="match status" value="1"/>
</dbReference>
<dbReference type="InterPro" id="IPR001608">
    <property type="entry name" value="Ala_racemase_N"/>
</dbReference>
<protein>
    <recommendedName>
        <fullName evidence="5">Alanine racemase</fullName>
        <ecNumber evidence="5">5.1.1.1</ecNumber>
    </recommendedName>
</protein>
<evidence type="ECO:0000256" key="6">
    <source>
        <dbReference type="PIRSR" id="PIRSR600821-50"/>
    </source>
</evidence>
<feature type="active site" description="Proton acceptor; specific for L-alanine" evidence="5">
    <location>
        <position position="330"/>
    </location>
</feature>
<feature type="binding site" evidence="5 7">
    <location>
        <position position="378"/>
    </location>
    <ligand>
        <name>substrate</name>
    </ligand>
</feature>
<evidence type="ECO:0000256" key="3">
    <source>
        <dbReference type="ARBA" id="ARBA00022898"/>
    </source>
</evidence>
<evidence type="ECO:0000256" key="1">
    <source>
        <dbReference type="ARBA" id="ARBA00000316"/>
    </source>
</evidence>
<feature type="domain" description="Alanine racemase C-terminal" evidence="9">
    <location>
        <begin position="309"/>
        <end position="441"/>
    </location>
</feature>
<dbReference type="UniPathway" id="UPA00042">
    <property type="reaction ID" value="UER00497"/>
</dbReference>
<feature type="binding site" evidence="5 7">
    <location>
        <position position="203"/>
    </location>
    <ligand>
        <name>substrate</name>
    </ligand>
</feature>
<dbReference type="PRINTS" id="PR00992">
    <property type="entry name" value="ALARACEMASE"/>
</dbReference>
<keyword evidence="4 5" id="KW-0413">Isomerase</keyword>
<comment type="similarity">
    <text evidence="5">Belongs to the alanine racemase family.</text>
</comment>
<sequence>MAGNLDPPSSVGLSAYTMSASHAPPELSSTTSDRNGSASTLDGLGANAGAVRVLRPRRAAPADAVRPTRAEVNLAHLRHNLRILERALTGARKPQIWGVLKADAYGHGAPAVARTLERAGIPGLCVALLEEAIELRDAGIRLPILVMGGYYGPRREGFEEIIARDLVPVVYDAGQIERLATLVRLEQRGRVGVHLKVDTGMGRLGAATSELDAVLAALAEHPEVRLDGLMTHLACADADDLDVTIEQMRRFGEIEQRAKRFGLTPRVRHASNSAAMLRLPEASLDVVRPGVALFGISPRAGLAPDLKPVIRVRSEIVALRTLAKGDRIGYGHTWEASRPSVVATVPMGYADGLSRQLSNRGAGLVRGQRAPIAGTVSMDLTMLDVTDVPGVRVGDEAVFLGSQDGPLGRATISAEEIAGLTGTIAWEVLTSISRRVPRFYREP</sequence>
<reference evidence="10 11" key="1">
    <citation type="submission" date="2015-09" db="EMBL/GenBank/DDBJ databases">
        <title>Sorangium comparison.</title>
        <authorList>
            <person name="Zaburannyi N."/>
            <person name="Bunk B."/>
            <person name="Overmann J."/>
            <person name="Mueller R."/>
        </authorList>
    </citation>
    <scope>NUCLEOTIDE SEQUENCE [LARGE SCALE GENOMIC DNA]</scope>
    <source>
        <strain evidence="10 11">So ceGT47</strain>
    </source>
</reference>
<dbReference type="GO" id="GO:0008784">
    <property type="term" value="F:alanine racemase activity"/>
    <property type="evidence" value="ECO:0007669"/>
    <property type="project" value="UniProtKB-UniRule"/>
</dbReference>
<comment type="cofactor">
    <cofactor evidence="2 5 6">
        <name>pyridoxal 5'-phosphate</name>
        <dbReference type="ChEBI" id="CHEBI:597326"/>
    </cofactor>
</comment>
<evidence type="ECO:0000256" key="5">
    <source>
        <dbReference type="HAMAP-Rule" id="MF_01201"/>
    </source>
</evidence>